<dbReference type="KEGG" id="mis:MICPUN_100113"/>
<evidence type="ECO:0000313" key="5">
    <source>
        <dbReference type="EMBL" id="ACO62687.1"/>
    </source>
</evidence>
<feature type="compositionally biased region" description="Acidic residues" evidence="3">
    <location>
        <begin position="1048"/>
        <end position="1059"/>
    </location>
</feature>
<feature type="region of interest" description="Disordered" evidence="3">
    <location>
        <begin position="1026"/>
        <end position="1064"/>
    </location>
</feature>
<gene>
    <name evidence="5" type="ORF">MICPUN_100113</name>
</gene>
<feature type="compositionally biased region" description="Basic and acidic residues" evidence="3">
    <location>
        <begin position="181"/>
        <end position="192"/>
    </location>
</feature>
<keyword evidence="1" id="KW-0853">WD repeat</keyword>
<feature type="compositionally biased region" description="Acidic residues" evidence="3">
    <location>
        <begin position="1252"/>
        <end position="1261"/>
    </location>
</feature>
<feature type="region of interest" description="Disordered" evidence="3">
    <location>
        <begin position="588"/>
        <end position="615"/>
    </location>
</feature>
<dbReference type="SMART" id="SM00320">
    <property type="entry name" value="WD40"/>
    <property type="match status" value="10"/>
</dbReference>
<dbReference type="GO" id="GO:0008017">
    <property type="term" value="F:microtubule binding"/>
    <property type="evidence" value="ECO:0007669"/>
    <property type="project" value="TreeGrafter"/>
</dbReference>
<dbReference type="Gene3D" id="2.130.10.10">
    <property type="entry name" value="YVTN repeat-like/Quinoprotein amine dehydrogenase"/>
    <property type="match status" value="3"/>
</dbReference>
<evidence type="ECO:0000259" key="4">
    <source>
        <dbReference type="Pfam" id="PF23414"/>
    </source>
</evidence>
<feature type="region of interest" description="Disordered" evidence="3">
    <location>
        <begin position="1394"/>
        <end position="1417"/>
    </location>
</feature>
<reference evidence="5 6" key="1">
    <citation type="journal article" date="2009" name="Science">
        <title>Green evolution and dynamic adaptations revealed by genomes of the marine picoeukaryotes Micromonas.</title>
        <authorList>
            <person name="Worden A.Z."/>
            <person name="Lee J.H."/>
            <person name="Mock T."/>
            <person name="Rouze P."/>
            <person name="Simmons M.P."/>
            <person name="Aerts A.L."/>
            <person name="Allen A.E."/>
            <person name="Cuvelier M.L."/>
            <person name="Derelle E."/>
            <person name="Everett M.V."/>
            <person name="Foulon E."/>
            <person name="Grimwood J."/>
            <person name="Gundlach H."/>
            <person name="Henrissat B."/>
            <person name="Napoli C."/>
            <person name="McDonald S.M."/>
            <person name="Parker M.S."/>
            <person name="Rombauts S."/>
            <person name="Salamov A."/>
            <person name="Von Dassow P."/>
            <person name="Badger J.H."/>
            <person name="Coutinho P.M."/>
            <person name="Demir E."/>
            <person name="Dubchak I."/>
            <person name="Gentemann C."/>
            <person name="Eikrem W."/>
            <person name="Gready J.E."/>
            <person name="John U."/>
            <person name="Lanier W."/>
            <person name="Lindquist E.A."/>
            <person name="Lucas S."/>
            <person name="Mayer K.F."/>
            <person name="Moreau H."/>
            <person name="Not F."/>
            <person name="Otillar R."/>
            <person name="Panaud O."/>
            <person name="Pangilinan J."/>
            <person name="Paulsen I."/>
            <person name="Piegu B."/>
            <person name="Poliakov A."/>
            <person name="Robbens S."/>
            <person name="Schmutz J."/>
            <person name="Toulza E."/>
            <person name="Wyss T."/>
            <person name="Zelensky A."/>
            <person name="Zhou K."/>
            <person name="Armbrust E.V."/>
            <person name="Bhattacharya D."/>
            <person name="Goodenough U.W."/>
            <person name="Van de Peer Y."/>
            <person name="Grigoriev I.V."/>
        </authorList>
    </citation>
    <scope>NUCLEOTIDE SEQUENCE [LARGE SCALE GENOMIC DNA]</scope>
    <source>
        <strain evidence="6">RCC299 / NOUM17</strain>
    </source>
</reference>
<dbReference type="InterPro" id="IPR055442">
    <property type="entry name" value="Beta-prop_EML-like_2nd"/>
</dbReference>
<feature type="region of interest" description="Disordered" evidence="3">
    <location>
        <begin position="150"/>
        <end position="228"/>
    </location>
</feature>
<sequence length="1417" mass="154169">MVLGPPPPVPPPPRRPPPRPKNEGSAEYVARQVSGALRAAARGRRQRHQKPRDVVLKAFARFSEDGRVSPAEFVAGCELLGLTVPIADALAVFITAPSEFVMESDRDKENARGGADDAIDEEGTESGAEKHADDVLLLYAPWIDDVLEAPPRTLTRPRQSPPTAPRASTSGRTSPPASKKTSNETERGKKAEPPPPPPRMAGYAKPVAPSQTFRTRRGPLTEHDPPVRDGDAFVYPHCRTPVFPPDGFDRTHVARGGVLPDCTLELDHVHGCGPGLVDRTAPVPVFCVAPRAGESPDGKAKAKARDPEHTRKGPGIDPETEECVYYAAGVCVVQTLRDPRAVLAERAAENRARDELAARRKRQYMAGVDMDPVPPKSWERSRCQRHFRGHVDDVRCLTVHEGSRRCASGEMGVEPRAIVWRVDAEATEAPLAVLKHPRGARAVICVGFNADCTRLVTVCGDDGHTVSMWDWHAGPLLNASLPGGTRAGHKLWQARGYQSTPPAVRGAMFTPDRTNKDVLITFGSKHIKFWTPPPREPRPPGGVGDVEADRAYQKLPWRARGGQWVPNATVEDVLCAVFLPWVRVRAEEVDEEEDTDDDASSVRSGPPGEDNLVRGVNLVTGSPKGRIMFWEKGDGVVPVTIVPGSDWHKAGVSALALSSDNRLLLSGDKGGGVMCWAVNTSYATIVAPLGGMFLVENPPKPLPPTPPPSVSASEVWLEGDDEYPGPGWEYEGEPSRWLESYPDIRGACWSPSGRYALVTTAQGSVWRILIDPKLTEGEETESEETEDEDKPVEKLTELAIARLEYAAAVKENAKQPVVSVLIRGHDSSLNALAWWQGGKFASSGTQAMYATGAGSGRTVIWNAWTRTELAAFDAGGPVRSLAFSPDGHHLAVGLDKGTVNVFGVLAWKQPDPDYLSTGDAWFNIEVRFLYACVGSLKASVGALGYSPDGRWLAAGDQLGGLELYRTKAKPGDEELRPAYSRRAKCSGHSSAVLHVDWTECSRCVRSGSTSYELLYHLVPSGQLLPRAPRYGVDSREPTRKKEKKKKDEDDDSASEEEPVDPTHDAHALLEGYESDDDGRGGWHTWTSPLGFEVMGVWQEGQDGTDVNEVWRSVDGKRLFSADDSGQVRVVNYPCVLARAPSHSHRAHSSHVTAARGSWCDAWVASSGGRDCCVMQWRVVPAPTPTDRMEGYFETPRHPGLVGGVGSGVTGFDLTDIDAGVVNLRVVDRPTARIVRGKKTSAKKTSNARVAGAEDDEDDGDDGIWNAKREDDIAEMDEPVDLLADAEAVVPVHKLKADAKVARYAAEFVKSAPPGPTKMWATREEVAERRRRLETELRKLGKERQASSIGGGPAAGRVEWGVPVIRGGEIPEQPRREPRIKFGPYQSERPLLSHQKPFYYPPEHVSDAGTFSDAGDDA</sequence>
<dbReference type="InParanoid" id="C1E499"/>
<keyword evidence="6" id="KW-1185">Reference proteome</keyword>
<evidence type="ECO:0000313" key="6">
    <source>
        <dbReference type="Proteomes" id="UP000002009"/>
    </source>
</evidence>
<dbReference type="InterPro" id="IPR015943">
    <property type="entry name" value="WD40/YVTN_repeat-like_dom_sf"/>
</dbReference>
<feature type="compositionally biased region" description="Acidic residues" evidence="3">
    <location>
        <begin position="588"/>
        <end position="599"/>
    </location>
</feature>
<feature type="compositionally biased region" description="Basic and acidic residues" evidence="3">
    <location>
        <begin position="103"/>
        <end position="115"/>
    </location>
</feature>
<feature type="region of interest" description="Disordered" evidence="3">
    <location>
        <begin position="292"/>
        <end position="317"/>
    </location>
</feature>
<evidence type="ECO:0000256" key="3">
    <source>
        <dbReference type="SAM" id="MobiDB-lite"/>
    </source>
</evidence>
<feature type="region of interest" description="Disordered" evidence="3">
    <location>
        <begin position="1237"/>
        <end position="1264"/>
    </location>
</feature>
<dbReference type="Proteomes" id="UP000002009">
    <property type="component" value="Chromosome 4"/>
</dbReference>
<dbReference type="InterPro" id="IPR036322">
    <property type="entry name" value="WD40_repeat_dom_sf"/>
</dbReference>
<keyword evidence="2" id="KW-0677">Repeat</keyword>
<name>C1E499_MICCC</name>
<feature type="compositionally biased region" description="Pro residues" evidence="3">
    <location>
        <begin position="1"/>
        <end position="15"/>
    </location>
</feature>
<dbReference type="InterPro" id="IPR050630">
    <property type="entry name" value="WD_repeat_EMAP"/>
</dbReference>
<dbReference type="SUPFAM" id="SSF50978">
    <property type="entry name" value="WD40 repeat-like"/>
    <property type="match status" value="1"/>
</dbReference>
<evidence type="ECO:0000256" key="1">
    <source>
        <dbReference type="ARBA" id="ARBA00022574"/>
    </source>
</evidence>
<dbReference type="PANTHER" id="PTHR13720:SF33">
    <property type="entry name" value="HELP DOMAIN-CONTAINING PROTEIN"/>
    <property type="match status" value="1"/>
</dbReference>
<evidence type="ECO:0000256" key="2">
    <source>
        <dbReference type="ARBA" id="ARBA00022737"/>
    </source>
</evidence>
<dbReference type="InterPro" id="IPR001680">
    <property type="entry name" value="WD40_rpt"/>
</dbReference>
<accession>C1E499</accession>
<feature type="compositionally biased region" description="Polar residues" evidence="3">
    <location>
        <begin position="166"/>
        <end position="180"/>
    </location>
</feature>
<dbReference type="OrthoDB" id="2306at2759"/>
<dbReference type="SUPFAM" id="SSF50998">
    <property type="entry name" value="Quinoprotein alcohol dehydrogenase-like"/>
    <property type="match status" value="1"/>
</dbReference>
<dbReference type="STRING" id="296587.C1E499"/>
<feature type="compositionally biased region" description="Basic and acidic residues" evidence="3">
    <location>
        <begin position="219"/>
        <end position="228"/>
    </location>
</feature>
<protein>
    <recommendedName>
        <fullName evidence="4">EML-like second beta-propeller domain-containing protein</fullName>
    </recommendedName>
</protein>
<organism evidence="5 6">
    <name type="scientific">Micromonas commoda (strain RCC299 / NOUM17 / CCMP2709)</name>
    <name type="common">Picoplanktonic green alga</name>
    <dbReference type="NCBI Taxonomy" id="296587"/>
    <lineage>
        <taxon>Eukaryota</taxon>
        <taxon>Viridiplantae</taxon>
        <taxon>Chlorophyta</taxon>
        <taxon>Mamiellophyceae</taxon>
        <taxon>Mamiellales</taxon>
        <taxon>Mamiellaceae</taxon>
        <taxon>Micromonas</taxon>
    </lineage>
</organism>
<dbReference type="RefSeq" id="XP_002501429.1">
    <property type="nucleotide sequence ID" value="XM_002501383.1"/>
</dbReference>
<dbReference type="EMBL" id="CP001325">
    <property type="protein sequence ID" value="ACO62687.1"/>
    <property type="molecule type" value="Genomic_DNA"/>
</dbReference>
<feature type="region of interest" description="Disordered" evidence="3">
    <location>
        <begin position="103"/>
        <end position="131"/>
    </location>
</feature>
<feature type="region of interest" description="Disordered" evidence="3">
    <location>
        <begin position="1367"/>
        <end position="1386"/>
    </location>
</feature>
<dbReference type="Pfam" id="PF23414">
    <property type="entry name" value="Beta-prop_EML_2"/>
    <property type="match status" value="1"/>
</dbReference>
<dbReference type="InterPro" id="IPR011047">
    <property type="entry name" value="Quinoprotein_ADH-like_sf"/>
</dbReference>
<feature type="compositionally biased region" description="Basic and acidic residues" evidence="3">
    <location>
        <begin position="294"/>
        <end position="311"/>
    </location>
</feature>
<proteinExistence type="predicted"/>
<dbReference type="PANTHER" id="PTHR13720">
    <property type="entry name" value="WD-40 REPEAT PROTEIN"/>
    <property type="match status" value="1"/>
</dbReference>
<feature type="domain" description="EML-like second beta-propeller" evidence="4">
    <location>
        <begin position="1082"/>
        <end position="1178"/>
    </location>
</feature>
<dbReference type="GeneID" id="8243105"/>
<feature type="region of interest" description="Disordered" evidence="3">
    <location>
        <begin position="1"/>
        <end position="27"/>
    </location>
</feature>
<dbReference type="Pfam" id="PF00400">
    <property type="entry name" value="WD40"/>
    <property type="match status" value="2"/>
</dbReference>
<dbReference type="eggNOG" id="KOG2106">
    <property type="taxonomic scope" value="Eukaryota"/>
</dbReference>